<dbReference type="Proteomes" id="UP000699462">
    <property type="component" value="Unassembled WGS sequence"/>
</dbReference>
<evidence type="ECO:0000313" key="3">
    <source>
        <dbReference type="EMBL" id="KAF8570808.1"/>
    </source>
</evidence>
<dbReference type="EMBL" id="JTDF01000902">
    <property type="protein sequence ID" value="KAF8570808.1"/>
    <property type="molecule type" value="Genomic_DNA"/>
</dbReference>
<dbReference type="AlphaFoldDB" id="A0A8T0DUL5"/>
<dbReference type="Gene3D" id="2.60.120.200">
    <property type="match status" value="1"/>
</dbReference>
<reference evidence="3 4" key="1">
    <citation type="submission" date="2019-07" db="EMBL/GenBank/DDBJ databases">
        <title>Annotation for the trematode Paragonimus westermani.</title>
        <authorList>
            <person name="Choi Y.-J."/>
        </authorList>
    </citation>
    <scope>NUCLEOTIDE SEQUENCE [LARGE SCALE GENOMIC DNA]</scope>
    <source>
        <strain evidence="3">180907_Pwestermani</strain>
    </source>
</reference>
<protein>
    <recommendedName>
        <fullName evidence="2">Laminin G domain-containing protein</fullName>
    </recommendedName>
</protein>
<keyword evidence="4" id="KW-1185">Reference proteome</keyword>
<evidence type="ECO:0000256" key="1">
    <source>
        <dbReference type="PROSITE-ProRule" id="PRU00122"/>
    </source>
</evidence>
<accession>A0A8T0DUL5</accession>
<evidence type="ECO:0000313" key="4">
    <source>
        <dbReference type="Proteomes" id="UP000699462"/>
    </source>
</evidence>
<sequence length="345" mass="39604">MTETTRHRLTHVLHFIVFQLITKCFKYCDGSVLLLRSPESYASFPPFIPCPYGTLSFQFYTQNPKGLLAYSEDDATGRFLSITLLPQGRLKLEMELRLPQYRISRDHITAMLEYKEFDIEKHNSWNHTNSVPWHTFNLTIHSGEISNVLSGVTIKLDERQMVRQFTPGIIFLVHGMESRTVTYFGQTLYIGQLPARMRTDATQRALFSAAMQPSFQGVIKNINLGTCALNTMSEYVTDPISEHCGQIPPQSLGNGAYYVQDHQMVRLVEHTVCSSSITYKKLQTNNSWFNDRASSAFSQQWGDRKICHDIQLLTIELYLVDGNYARFIEANVGTVIVWELEHLRD</sequence>
<dbReference type="SUPFAM" id="SSF49899">
    <property type="entry name" value="Concanavalin A-like lectins/glucanases"/>
    <property type="match status" value="1"/>
</dbReference>
<dbReference type="OrthoDB" id="6275838at2759"/>
<evidence type="ECO:0000259" key="2">
    <source>
        <dbReference type="PROSITE" id="PS50025"/>
    </source>
</evidence>
<dbReference type="PROSITE" id="PS50025">
    <property type="entry name" value="LAM_G_DOMAIN"/>
    <property type="match status" value="1"/>
</dbReference>
<proteinExistence type="predicted"/>
<dbReference type="InterPro" id="IPR013320">
    <property type="entry name" value="ConA-like_dom_sf"/>
</dbReference>
<comment type="caution">
    <text evidence="3">The sequence shown here is derived from an EMBL/GenBank/DDBJ whole genome shotgun (WGS) entry which is preliminary data.</text>
</comment>
<organism evidence="3 4">
    <name type="scientific">Paragonimus westermani</name>
    <dbReference type="NCBI Taxonomy" id="34504"/>
    <lineage>
        <taxon>Eukaryota</taxon>
        <taxon>Metazoa</taxon>
        <taxon>Spiralia</taxon>
        <taxon>Lophotrochozoa</taxon>
        <taxon>Platyhelminthes</taxon>
        <taxon>Trematoda</taxon>
        <taxon>Digenea</taxon>
        <taxon>Plagiorchiida</taxon>
        <taxon>Troglotremata</taxon>
        <taxon>Troglotrematidae</taxon>
        <taxon>Paragonimus</taxon>
    </lineage>
</organism>
<gene>
    <name evidence="3" type="ORF">P879_00132</name>
</gene>
<feature type="domain" description="Laminin G" evidence="2">
    <location>
        <begin position="31"/>
        <end position="244"/>
    </location>
</feature>
<dbReference type="Pfam" id="PF02210">
    <property type="entry name" value="Laminin_G_2"/>
    <property type="match status" value="1"/>
</dbReference>
<dbReference type="InterPro" id="IPR001791">
    <property type="entry name" value="Laminin_G"/>
</dbReference>
<dbReference type="CDD" id="cd00110">
    <property type="entry name" value="LamG"/>
    <property type="match status" value="1"/>
</dbReference>
<comment type="caution">
    <text evidence="1">Lacks conserved residue(s) required for the propagation of feature annotation.</text>
</comment>
<name>A0A8T0DUL5_9TREM</name>